<dbReference type="GO" id="GO:0006623">
    <property type="term" value="P:protein targeting to vacuole"/>
    <property type="evidence" value="ECO:0007669"/>
    <property type="project" value="TreeGrafter"/>
</dbReference>
<evidence type="ECO:0000259" key="8">
    <source>
        <dbReference type="PROSITE" id="PS51314"/>
    </source>
</evidence>
<organism evidence="9 10">
    <name type="scientific">Sparassis crispa</name>
    <dbReference type="NCBI Taxonomy" id="139825"/>
    <lineage>
        <taxon>Eukaryota</taxon>
        <taxon>Fungi</taxon>
        <taxon>Dikarya</taxon>
        <taxon>Basidiomycota</taxon>
        <taxon>Agaricomycotina</taxon>
        <taxon>Agaricomycetes</taxon>
        <taxon>Polyporales</taxon>
        <taxon>Sparassidaceae</taxon>
        <taxon>Sparassis</taxon>
    </lineage>
</organism>
<evidence type="ECO:0000256" key="3">
    <source>
        <dbReference type="ARBA" id="ARBA00022448"/>
    </source>
</evidence>
<dbReference type="GO" id="GO:0006612">
    <property type="term" value="P:protein targeting to membrane"/>
    <property type="evidence" value="ECO:0007669"/>
    <property type="project" value="TreeGrafter"/>
</dbReference>
<dbReference type="EMBL" id="BFAD01000007">
    <property type="protein sequence ID" value="GBE85064.1"/>
    <property type="molecule type" value="Genomic_DNA"/>
</dbReference>
<dbReference type="PANTHER" id="PTHR13678">
    <property type="entry name" value="VACUOLAR PROTEIN SORTING-ASSOCIATED PROTEIN 37"/>
    <property type="match status" value="1"/>
</dbReference>
<sequence>MASTPLMAEFPELAQLSREDLEDLLVDPVYFQATFHALNQVKSLYQAQAELGSANESIARHNLALQDSLYKLRTETQEAFDEAKALEKRWKDLEKEQKEVYQRFSPQFLLMRLRHATAAQDDLSEARASAFVQGSTEEAASSLSGKDIDDFVREFKELRKVYHKRMMWGDRWAAGQVEWRDD</sequence>
<evidence type="ECO:0000313" key="10">
    <source>
        <dbReference type="Proteomes" id="UP000287166"/>
    </source>
</evidence>
<keyword evidence="5 6" id="KW-0653">Protein transport</keyword>
<evidence type="ECO:0000256" key="7">
    <source>
        <dbReference type="SAM" id="Coils"/>
    </source>
</evidence>
<dbReference type="STRING" id="139825.A0A401GTK0"/>
<dbReference type="InterPro" id="IPR009851">
    <property type="entry name" value="Mod_r"/>
</dbReference>
<dbReference type="Pfam" id="PF07200">
    <property type="entry name" value="Mod_r"/>
    <property type="match status" value="1"/>
</dbReference>
<dbReference type="InParanoid" id="A0A401GTK0"/>
<dbReference type="SUPFAM" id="SSF140111">
    <property type="entry name" value="Endosomal sorting complex assembly domain"/>
    <property type="match status" value="1"/>
</dbReference>
<keyword evidence="10" id="KW-1185">Reference proteome</keyword>
<evidence type="ECO:0000256" key="1">
    <source>
        <dbReference type="ARBA" id="ARBA00004177"/>
    </source>
</evidence>
<keyword evidence="7" id="KW-0175">Coiled coil</keyword>
<accession>A0A401GTK0</accession>
<dbReference type="Proteomes" id="UP000287166">
    <property type="component" value="Unassembled WGS sequence"/>
</dbReference>
<dbReference type="RefSeq" id="XP_027615977.1">
    <property type="nucleotide sequence ID" value="XM_027760176.1"/>
</dbReference>
<feature type="coiled-coil region" evidence="7">
    <location>
        <begin position="76"/>
        <end position="103"/>
    </location>
</feature>
<dbReference type="InterPro" id="IPR037202">
    <property type="entry name" value="ESCRT_assembly_dom"/>
</dbReference>
<evidence type="ECO:0000256" key="5">
    <source>
        <dbReference type="ARBA" id="ARBA00022927"/>
    </source>
</evidence>
<dbReference type="PROSITE" id="PS51314">
    <property type="entry name" value="VPS37_C"/>
    <property type="match status" value="1"/>
</dbReference>
<evidence type="ECO:0000256" key="2">
    <source>
        <dbReference type="ARBA" id="ARBA00007617"/>
    </source>
</evidence>
<dbReference type="InterPro" id="IPR029012">
    <property type="entry name" value="Helix_hairpin_bin_sf"/>
</dbReference>
<protein>
    <submittedName>
        <fullName evidence="9">Vacuolar protein-sorting-associated protein 37 1</fullName>
    </submittedName>
</protein>
<comment type="caution">
    <text evidence="9">The sequence shown here is derived from an EMBL/GenBank/DDBJ whole genome shotgun (WGS) entry which is preliminary data.</text>
</comment>
<dbReference type="Gene3D" id="1.10.287.660">
    <property type="entry name" value="Helix hairpin bin"/>
    <property type="match status" value="1"/>
</dbReference>
<gene>
    <name evidence="9" type="ORF">SCP_0702500</name>
</gene>
<keyword evidence="4" id="KW-0967">Endosome</keyword>
<dbReference type="GO" id="GO:0043162">
    <property type="term" value="P:ubiquitin-dependent protein catabolic process via the multivesicular body sorting pathway"/>
    <property type="evidence" value="ECO:0007669"/>
    <property type="project" value="TreeGrafter"/>
</dbReference>
<evidence type="ECO:0000313" key="9">
    <source>
        <dbReference type="EMBL" id="GBE85064.1"/>
    </source>
</evidence>
<feature type="domain" description="VPS37 C-terminal" evidence="8">
    <location>
        <begin position="87"/>
        <end position="182"/>
    </location>
</feature>
<evidence type="ECO:0000256" key="6">
    <source>
        <dbReference type="PROSITE-ProRule" id="PRU00646"/>
    </source>
</evidence>
<dbReference type="OrthoDB" id="10260857at2759"/>
<dbReference type="AlphaFoldDB" id="A0A401GTK0"/>
<proteinExistence type="inferred from homology"/>
<dbReference type="GeneID" id="38781981"/>
<dbReference type="PANTHER" id="PTHR13678:SF2">
    <property type="entry name" value="VACUOLAR PROTEIN SORTING-ASSOCIATED PROTEIN 37A"/>
    <property type="match status" value="1"/>
</dbReference>
<name>A0A401GTK0_9APHY</name>
<reference evidence="9 10" key="1">
    <citation type="journal article" date="2018" name="Sci. Rep.">
        <title>Genome sequence of the cauliflower mushroom Sparassis crispa (Hanabiratake) and its association with beneficial usage.</title>
        <authorList>
            <person name="Kiyama R."/>
            <person name="Furutani Y."/>
            <person name="Kawaguchi K."/>
            <person name="Nakanishi T."/>
        </authorList>
    </citation>
    <scope>NUCLEOTIDE SEQUENCE [LARGE SCALE GENOMIC DNA]</scope>
</reference>
<comment type="subcellular location">
    <subcellularLocation>
        <location evidence="1">Endosome</location>
    </subcellularLocation>
</comment>
<dbReference type="GO" id="GO:0000813">
    <property type="term" value="C:ESCRT I complex"/>
    <property type="evidence" value="ECO:0007669"/>
    <property type="project" value="UniProtKB-ARBA"/>
</dbReference>
<evidence type="ECO:0000256" key="4">
    <source>
        <dbReference type="ARBA" id="ARBA00022753"/>
    </source>
</evidence>
<comment type="similarity">
    <text evidence="2">Belongs to the VPS37 family.</text>
</comment>
<keyword evidence="3 6" id="KW-0813">Transport</keyword>